<keyword evidence="4" id="KW-0067">ATP-binding</keyword>
<evidence type="ECO:0000256" key="3">
    <source>
        <dbReference type="ARBA" id="ARBA00022741"/>
    </source>
</evidence>
<feature type="region of interest" description="Disordered" evidence="5">
    <location>
        <begin position="1"/>
        <end position="20"/>
    </location>
</feature>
<accession>A0ABU0P5U5</accession>
<evidence type="ECO:0000256" key="5">
    <source>
        <dbReference type="SAM" id="MobiDB-lite"/>
    </source>
</evidence>
<evidence type="ECO:0000256" key="2">
    <source>
        <dbReference type="ARBA" id="ARBA00022448"/>
    </source>
</evidence>
<dbReference type="SMART" id="SM00382">
    <property type="entry name" value="AAA"/>
    <property type="match status" value="1"/>
</dbReference>
<dbReference type="InterPro" id="IPR013563">
    <property type="entry name" value="Oligopep_ABC_C"/>
</dbReference>
<keyword evidence="3" id="KW-0547">Nucleotide-binding</keyword>
<gene>
    <name evidence="7" type="ORF">QFZ46_000850</name>
</gene>
<dbReference type="Pfam" id="PF00005">
    <property type="entry name" value="ABC_tran"/>
    <property type="match status" value="1"/>
</dbReference>
<comment type="caution">
    <text evidence="7">The sequence shown here is derived from an EMBL/GenBank/DDBJ whole genome shotgun (WGS) entry which is preliminary data.</text>
</comment>
<dbReference type="Pfam" id="PF08352">
    <property type="entry name" value="oligo_HPY"/>
    <property type="match status" value="1"/>
</dbReference>
<reference evidence="7 8" key="1">
    <citation type="submission" date="2023-07" db="EMBL/GenBank/DDBJ databases">
        <title>Comparative genomics of wheat-associated soil bacteria to identify genetic determinants of phenazine resistance.</title>
        <authorList>
            <person name="Mouncey N."/>
        </authorList>
    </citation>
    <scope>NUCLEOTIDE SEQUENCE [LARGE SCALE GENOMIC DNA]</scope>
    <source>
        <strain evidence="7 8">W2I7</strain>
    </source>
</reference>
<keyword evidence="2" id="KW-0813">Transport</keyword>
<evidence type="ECO:0000313" key="7">
    <source>
        <dbReference type="EMBL" id="MDQ0642690.1"/>
    </source>
</evidence>
<dbReference type="EMBL" id="JAUSXK010000001">
    <property type="protein sequence ID" value="MDQ0642690.1"/>
    <property type="molecule type" value="Genomic_DNA"/>
</dbReference>
<dbReference type="InterPro" id="IPR003439">
    <property type="entry name" value="ABC_transporter-like_ATP-bd"/>
</dbReference>
<dbReference type="SUPFAM" id="SSF52540">
    <property type="entry name" value="P-loop containing nucleoside triphosphate hydrolases"/>
    <property type="match status" value="1"/>
</dbReference>
<dbReference type="InterPro" id="IPR017871">
    <property type="entry name" value="ABC_transporter-like_CS"/>
</dbReference>
<dbReference type="PROSITE" id="PS00211">
    <property type="entry name" value="ABC_TRANSPORTER_1"/>
    <property type="match status" value="1"/>
</dbReference>
<name>A0ABU0P5U5_9MICO</name>
<dbReference type="PANTHER" id="PTHR43776">
    <property type="entry name" value="TRANSPORT ATP-BINDING PROTEIN"/>
    <property type="match status" value="1"/>
</dbReference>
<sequence length="283" mass="31579">MTTLSERRRLRRLPDEPQRNDDGALALEVMDVRKHFAKRVGLRTESFRAVDGVSLHVAAGETVGLVGESGCGKSTLVRTILGLHQPTSGSVRVMGADVNAWASKERARARANAQVVFQDPYSSLDPRMTAKRIVGEPLWLNRQYSESRVRELFDWVGLPWEYASRRASAFSGGQRQRIGIARALALHPRLVILDEPVSALDVSIQAQIINLLAQLQRELGVAYLFVAHDLSVVRHVSHRVAVMRRGVIVEQGPTRAIFNDPQEEYTRTLLDAIPVPDPRRRSG</sequence>
<keyword evidence="8" id="KW-1185">Reference proteome</keyword>
<evidence type="ECO:0000313" key="8">
    <source>
        <dbReference type="Proteomes" id="UP001239085"/>
    </source>
</evidence>
<evidence type="ECO:0000256" key="1">
    <source>
        <dbReference type="ARBA" id="ARBA00005417"/>
    </source>
</evidence>
<dbReference type="PANTHER" id="PTHR43776:SF7">
    <property type="entry name" value="D,D-DIPEPTIDE TRANSPORT ATP-BINDING PROTEIN DDPF-RELATED"/>
    <property type="match status" value="1"/>
</dbReference>
<proteinExistence type="inferred from homology"/>
<dbReference type="Gene3D" id="3.40.50.300">
    <property type="entry name" value="P-loop containing nucleotide triphosphate hydrolases"/>
    <property type="match status" value="1"/>
</dbReference>
<dbReference type="CDD" id="cd03257">
    <property type="entry name" value="ABC_NikE_OppD_transporters"/>
    <property type="match status" value="1"/>
</dbReference>
<evidence type="ECO:0000256" key="4">
    <source>
        <dbReference type="ARBA" id="ARBA00022840"/>
    </source>
</evidence>
<dbReference type="PROSITE" id="PS50893">
    <property type="entry name" value="ABC_TRANSPORTER_2"/>
    <property type="match status" value="1"/>
</dbReference>
<evidence type="ECO:0000259" key="6">
    <source>
        <dbReference type="PROSITE" id="PS50893"/>
    </source>
</evidence>
<organism evidence="7 8">
    <name type="scientific">Microbacterium murale</name>
    <dbReference type="NCBI Taxonomy" id="1081040"/>
    <lineage>
        <taxon>Bacteria</taxon>
        <taxon>Bacillati</taxon>
        <taxon>Actinomycetota</taxon>
        <taxon>Actinomycetes</taxon>
        <taxon>Micrococcales</taxon>
        <taxon>Microbacteriaceae</taxon>
        <taxon>Microbacterium</taxon>
    </lineage>
</organism>
<comment type="similarity">
    <text evidence="1">Belongs to the ABC transporter superfamily.</text>
</comment>
<dbReference type="RefSeq" id="WP_307358641.1">
    <property type="nucleotide sequence ID" value="NZ_JAUSXK010000001.1"/>
</dbReference>
<feature type="domain" description="ABC transporter" evidence="6">
    <location>
        <begin position="27"/>
        <end position="270"/>
    </location>
</feature>
<dbReference type="InterPro" id="IPR003593">
    <property type="entry name" value="AAA+_ATPase"/>
</dbReference>
<dbReference type="Proteomes" id="UP001239085">
    <property type="component" value="Unassembled WGS sequence"/>
</dbReference>
<dbReference type="InterPro" id="IPR050319">
    <property type="entry name" value="ABC_transp_ATP-bind"/>
</dbReference>
<protein>
    <submittedName>
        <fullName evidence="7">ABC-type oligopeptide transport system ATPase subunit</fullName>
    </submittedName>
</protein>
<dbReference type="InterPro" id="IPR027417">
    <property type="entry name" value="P-loop_NTPase"/>
</dbReference>